<dbReference type="EMBL" id="LR796173">
    <property type="protein sequence ID" value="CAB4123681.1"/>
    <property type="molecule type" value="Genomic_DNA"/>
</dbReference>
<feature type="domain" description="Tyr recombinase" evidence="4">
    <location>
        <begin position="175"/>
        <end position="323"/>
    </location>
</feature>
<accession>A0A6J5KP98</accession>
<evidence type="ECO:0000256" key="2">
    <source>
        <dbReference type="ARBA" id="ARBA00023125"/>
    </source>
</evidence>
<protein>
    <submittedName>
        <fullName evidence="6">Integrase, catalytic domain containing protein</fullName>
    </submittedName>
</protein>
<dbReference type="GO" id="GO:0003677">
    <property type="term" value="F:DNA binding"/>
    <property type="evidence" value="ECO:0007669"/>
    <property type="project" value="UniProtKB-KW"/>
</dbReference>
<comment type="similarity">
    <text evidence="1">Belongs to the 'phage' integrase family.</text>
</comment>
<sequence>MKANLKYCHKEVTRHGETVYYFRKGHRPRIRLPDNPKSAAFILAYNAALNEGTSVYIPKNVQPNQTLGWLVTEWTRSSTWKAYKPHTRSDRQGILRPLVEEAGGVNYKSILAKDIRAGVARRMDAPHGAKRFLDTVRALFTWAITNGHASEDPTLGIKVKLPKSDGHKIWEDEQIAAYEARWPVGTRQRLALDVYRYTAMRKADALVFGPRHVKDGKMTVKTSKTGAVIHLNLDPLLLASIAATPHGETFICREDLKPYTYDSGGVAFLKWCRDAGVKGYGAHGLRKTSATNMAEAGLSEYTIMAVHGWGSAATAAIYTRKANRRKLGLEGSAKMHKFPHPPAP</sequence>
<organism evidence="6">
    <name type="scientific">uncultured Caudovirales phage</name>
    <dbReference type="NCBI Taxonomy" id="2100421"/>
    <lineage>
        <taxon>Viruses</taxon>
        <taxon>Duplodnaviria</taxon>
        <taxon>Heunggongvirae</taxon>
        <taxon>Uroviricota</taxon>
        <taxon>Caudoviricetes</taxon>
        <taxon>Peduoviridae</taxon>
        <taxon>Maltschvirus</taxon>
        <taxon>Maltschvirus maltsch</taxon>
    </lineage>
</organism>
<evidence type="ECO:0000256" key="1">
    <source>
        <dbReference type="ARBA" id="ARBA00008857"/>
    </source>
</evidence>
<dbReference type="InterPro" id="IPR010998">
    <property type="entry name" value="Integrase_recombinase_N"/>
</dbReference>
<dbReference type="Gene3D" id="1.10.443.10">
    <property type="entry name" value="Intergrase catalytic core"/>
    <property type="match status" value="1"/>
</dbReference>
<dbReference type="GO" id="GO:0006310">
    <property type="term" value="P:DNA recombination"/>
    <property type="evidence" value="ECO:0007669"/>
    <property type="project" value="UniProtKB-KW"/>
</dbReference>
<dbReference type="Gene3D" id="1.10.150.130">
    <property type="match status" value="1"/>
</dbReference>
<reference evidence="6" key="1">
    <citation type="submission" date="2020-04" db="EMBL/GenBank/DDBJ databases">
        <authorList>
            <person name="Chiriac C."/>
            <person name="Salcher M."/>
            <person name="Ghai R."/>
            <person name="Kavagutti S V."/>
        </authorList>
    </citation>
    <scope>NUCLEOTIDE SEQUENCE</scope>
</reference>
<name>A0A6J5KP98_9CAUD</name>
<evidence type="ECO:0000313" key="6">
    <source>
        <dbReference type="EMBL" id="CAB4123681.1"/>
    </source>
</evidence>
<evidence type="ECO:0000313" key="5">
    <source>
        <dbReference type="EMBL" id="CAB4122545.1"/>
    </source>
</evidence>
<keyword evidence="2" id="KW-0238">DNA-binding</keyword>
<dbReference type="InterPro" id="IPR002104">
    <property type="entry name" value="Integrase_catalytic"/>
</dbReference>
<dbReference type="GO" id="GO:0015074">
    <property type="term" value="P:DNA integration"/>
    <property type="evidence" value="ECO:0007669"/>
    <property type="project" value="InterPro"/>
</dbReference>
<dbReference type="InterPro" id="IPR011010">
    <property type="entry name" value="DNA_brk_join_enz"/>
</dbReference>
<evidence type="ECO:0000259" key="4">
    <source>
        <dbReference type="Pfam" id="PF00589"/>
    </source>
</evidence>
<proteinExistence type="inferred from homology"/>
<gene>
    <name evidence="5" type="ORF">UFOVP32_35</name>
    <name evidence="6" type="ORF">UFOVP50_41</name>
</gene>
<dbReference type="Pfam" id="PF00589">
    <property type="entry name" value="Phage_integrase"/>
    <property type="match status" value="1"/>
</dbReference>
<dbReference type="SUPFAM" id="SSF56349">
    <property type="entry name" value="DNA breaking-rejoining enzymes"/>
    <property type="match status" value="1"/>
</dbReference>
<dbReference type="InterPro" id="IPR013762">
    <property type="entry name" value="Integrase-like_cat_sf"/>
</dbReference>
<evidence type="ECO:0000256" key="3">
    <source>
        <dbReference type="ARBA" id="ARBA00023172"/>
    </source>
</evidence>
<keyword evidence="3" id="KW-0233">DNA recombination</keyword>
<dbReference type="EMBL" id="LR796160">
    <property type="protein sequence ID" value="CAB4122545.1"/>
    <property type="molecule type" value="Genomic_DNA"/>
</dbReference>